<evidence type="ECO:0000313" key="4">
    <source>
        <dbReference type="RefSeq" id="XP_012868522.1"/>
    </source>
</evidence>
<evidence type="ECO:0000259" key="2">
    <source>
        <dbReference type="Pfam" id="PF15470"/>
    </source>
</evidence>
<keyword evidence="3" id="KW-1185">Reference proteome</keyword>
<dbReference type="InParanoid" id="A0A1S3EYK6"/>
<dbReference type="RefSeq" id="XP_012868522.1">
    <property type="nucleotide sequence ID" value="XM_013013068.1"/>
</dbReference>
<protein>
    <submittedName>
        <fullName evidence="4">Uncharacterized protein C17orf50 homolog</fullName>
    </submittedName>
</protein>
<evidence type="ECO:0000256" key="1">
    <source>
        <dbReference type="SAM" id="MobiDB-lite"/>
    </source>
</evidence>
<feature type="region of interest" description="Disordered" evidence="1">
    <location>
        <begin position="1"/>
        <end position="82"/>
    </location>
</feature>
<dbReference type="FunCoup" id="A0A1S3EYK6">
    <property type="interactions" value="2"/>
</dbReference>
<dbReference type="AlphaFoldDB" id="A0A1S3EYK6"/>
<dbReference type="OrthoDB" id="9666283at2759"/>
<dbReference type="PANTHER" id="PTHR37878">
    <property type="entry name" value="HYPOTHETICAL PROTEIN LOC689039"/>
    <property type="match status" value="1"/>
</dbReference>
<dbReference type="InterPro" id="IPR029174">
    <property type="entry name" value="DUF4637"/>
</dbReference>
<dbReference type="GeneID" id="105983225"/>
<name>A0A1S3EYK6_DIPOR</name>
<proteinExistence type="predicted"/>
<feature type="compositionally biased region" description="Acidic residues" evidence="1">
    <location>
        <begin position="25"/>
        <end position="40"/>
    </location>
</feature>
<feature type="compositionally biased region" description="Basic and acidic residues" evidence="1">
    <location>
        <begin position="1"/>
        <end position="24"/>
    </location>
</feature>
<reference evidence="4" key="1">
    <citation type="submission" date="2025-08" db="UniProtKB">
        <authorList>
            <consortium name="RefSeq"/>
        </authorList>
    </citation>
    <scope>IDENTIFICATION</scope>
    <source>
        <tissue evidence="4">Kidney</tissue>
    </source>
</reference>
<evidence type="ECO:0000313" key="3">
    <source>
        <dbReference type="Proteomes" id="UP000081671"/>
    </source>
</evidence>
<dbReference type="PANTHER" id="PTHR37878:SF1">
    <property type="entry name" value="DUF4637 DOMAIN-CONTAINING PROTEIN"/>
    <property type="match status" value="1"/>
</dbReference>
<accession>A0A1S3EYK6</accession>
<feature type="domain" description="DUF4637" evidence="2">
    <location>
        <begin position="119"/>
        <end position="161"/>
    </location>
</feature>
<organism evidence="3 4">
    <name type="scientific">Dipodomys ordii</name>
    <name type="common">Ord's kangaroo rat</name>
    <dbReference type="NCBI Taxonomy" id="10020"/>
    <lineage>
        <taxon>Eukaryota</taxon>
        <taxon>Metazoa</taxon>
        <taxon>Chordata</taxon>
        <taxon>Craniata</taxon>
        <taxon>Vertebrata</taxon>
        <taxon>Euteleostomi</taxon>
        <taxon>Mammalia</taxon>
        <taxon>Eutheria</taxon>
        <taxon>Euarchontoglires</taxon>
        <taxon>Glires</taxon>
        <taxon>Rodentia</taxon>
        <taxon>Castorimorpha</taxon>
        <taxon>Heteromyidae</taxon>
        <taxon>Dipodomyinae</taxon>
        <taxon>Dipodomys</taxon>
    </lineage>
</organism>
<feature type="compositionally biased region" description="Basic and acidic residues" evidence="1">
    <location>
        <begin position="56"/>
        <end position="65"/>
    </location>
</feature>
<sequence>MDRLGVKTPLWKKEQDTRARKAEREEDLEGSGEEEEEEDEAGARGSGTRGSGAREAGAREARERSSVSYCPLRQEPSTQQAALQRRTDLGFWSWLSPLALLASLAAPADRKRSPPEEPCVLETRRGRPRHGGCARCEILFCKKCQCLHCHPAYIAHCVLEHRDLGKVETPPPS</sequence>
<dbReference type="Pfam" id="PF15470">
    <property type="entry name" value="DUF4637"/>
    <property type="match status" value="1"/>
</dbReference>
<dbReference type="KEGG" id="dord:105983225"/>
<gene>
    <name evidence="4" type="primary">LOC105983225</name>
</gene>
<dbReference type="Proteomes" id="UP000081671">
    <property type="component" value="Unplaced"/>
</dbReference>